<comment type="subcellular location">
    <subcellularLocation>
        <location evidence="1">Membrane</location>
        <topology evidence="1">Multi-pass membrane protein</topology>
    </subcellularLocation>
</comment>
<feature type="transmembrane region" description="Helical" evidence="5">
    <location>
        <begin position="128"/>
        <end position="148"/>
    </location>
</feature>
<evidence type="ECO:0000256" key="5">
    <source>
        <dbReference type="SAM" id="Phobius"/>
    </source>
</evidence>
<feature type="transmembrane region" description="Helical" evidence="5">
    <location>
        <begin position="17"/>
        <end position="36"/>
    </location>
</feature>
<proteinExistence type="predicted"/>
<evidence type="ECO:0000313" key="7">
    <source>
        <dbReference type="EMBL" id="WOB10593.1"/>
    </source>
</evidence>
<dbReference type="EMBL" id="CP136336">
    <property type="protein sequence ID" value="WOB10593.1"/>
    <property type="molecule type" value="Genomic_DNA"/>
</dbReference>
<dbReference type="PANTHER" id="PTHR43021">
    <property type="entry name" value="NA(+)/H(+) ANTIPORTER-RELATED"/>
    <property type="match status" value="1"/>
</dbReference>
<feature type="transmembrane region" description="Helical" evidence="5">
    <location>
        <begin position="229"/>
        <end position="245"/>
    </location>
</feature>
<evidence type="ECO:0000256" key="3">
    <source>
        <dbReference type="ARBA" id="ARBA00022989"/>
    </source>
</evidence>
<feature type="transmembrane region" description="Helical" evidence="5">
    <location>
        <begin position="160"/>
        <end position="179"/>
    </location>
</feature>
<protein>
    <submittedName>
        <fullName evidence="7">Cation:proton antiporter</fullName>
    </submittedName>
</protein>
<keyword evidence="4 5" id="KW-0472">Membrane</keyword>
<keyword evidence="3 5" id="KW-1133">Transmembrane helix</keyword>
<feature type="transmembrane region" description="Helical" evidence="5">
    <location>
        <begin position="100"/>
        <end position="122"/>
    </location>
</feature>
<feature type="transmembrane region" description="Helical" evidence="5">
    <location>
        <begin position="280"/>
        <end position="299"/>
    </location>
</feature>
<dbReference type="InterPro" id="IPR038770">
    <property type="entry name" value="Na+/solute_symporter_sf"/>
</dbReference>
<gene>
    <name evidence="7" type="ORF">RXV79_11155</name>
</gene>
<feature type="transmembrane region" description="Helical" evidence="5">
    <location>
        <begin position="199"/>
        <end position="217"/>
    </location>
</feature>
<evidence type="ECO:0000256" key="2">
    <source>
        <dbReference type="ARBA" id="ARBA00022692"/>
    </source>
</evidence>
<sequence length="422" mass="43920">MHSIVDFLPTGWPESNLMIAFGVLLAFGTLGGLLAARVRWLPTITGFMACGLVIGPSGIGLLPQSTLDGARVLVDIALGLILFRLGAALHPWAVVHDRRLLITSLVESLATFAAILGLMHLLGASHTVATLVAAIAVSSSPSVLIHVADELHARGPTIKAAMSLVAINNVLAFVLYSMTLPLALESARFEPLAALALPAYQLVGAVIVALGVGFVTTRIARQTRRNEQHLRFALLVGAVMLSLGLAVALRVSTLFTALALGIVCRWLQGRSRLTRVEFGGGGDVFFVILFVVAGANLHLSDLVEHAPAALGFVLMRCLAKAVAVYACGRAFGFAHRRSTAVSLMLLPMAGLAIGLVQSTAGLVPELGAQVGAVVLAAVAVFETFGPPLVAYALRLCGEARPVDDAAPQPGVTPSAADGSTHR</sequence>
<accession>A0ABZ0D059</accession>
<reference evidence="7 8" key="1">
    <citation type="submission" date="2023-10" db="EMBL/GenBank/DDBJ databases">
        <title>Bacteria for the degradation of biodegradable plastic PBAT(Polybutylene adipate terephthalate).</title>
        <authorList>
            <person name="Weon H.-Y."/>
            <person name="Yeon J."/>
        </authorList>
    </citation>
    <scope>NUCLEOTIDE SEQUENCE [LARGE SCALE GENOMIC DNA]</scope>
    <source>
        <strain evidence="7 8">SBD 7-3</strain>
    </source>
</reference>
<keyword evidence="8" id="KW-1185">Reference proteome</keyword>
<feature type="transmembrane region" description="Helical" evidence="5">
    <location>
        <begin position="305"/>
        <end position="328"/>
    </location>
</feature>
<feature type="domain" description="Cation/H+ exchanger transmembrane" evidence="6">
    <location>
        <begin position="28"/>
        <end position="388"/>
    </location>
</feature>
<organism evidence="7 8">
    <name type="scientific">Piscinibacter gummiphilus</name>
    <dbReference type="NCBI Taxonomy" id="946333"/>
    <lineage>
        <taxon>Bacteria</taxon>
        <taxon>Pseudomonadati</taxon>
        <taxon>Pseudomonadota</taxon>
        <taxon>Betaproteobacteria</taxon>
        <taxon>Burkholderiales</taxon>
        <taxon>Sphaerotilaceae</taxon>
        <taxon>Piscinibacter</taxon>
    </lineage>
</organism>
<dbReference type="PANTHER" id="PTHR43021:SF2">
    <property type="entry name" value="CATION_H+ EXCHANGER DOMAIN-CONTAINING PROTEIN"/>
    <property type="match status" value="1"/>
</dbReference>
<name>A0ABZ0D059_9BURK</name>
<dbReference type="RefSeq" id="WP_316703493.1">
    <property type="nucleotide sequence ID" value="NZ_CP136336.1"/>
</dbReference>
<evidence type="ECO:0000256" key="4">
    <source>
        <dbReference type="ARBA" id="ARBA00023136"/>
    </source>
</evidence>
<feature type="transmembrane region" description="Helical" evidence="5">
    <location>
        <begin position="366"/>
        <end position="384"/>
    </location>
</feature>
<dbReference type="Gene3D" id="1.20.1530.20">
    <property type="match status" value="1"/>
</dbReference>
<dbReference type="Proteomes" id="UP001303946">
    <property type="component" value="Chromosome"/>
</dbReference>
<dbReference type="Pfam" id="PF00999">
    <property type="entry name" value="Na_H_Exchanger"/>
    <property type="match status" value="1"/>
</dbReference>
<evidence type="ECO:0000259" key="6">
    <source>
        <dbReference type="Pfam" id="PF00999"/>
    </source>
</evidence>
<feature type="transmembrane region" description="Helical" evidence="5">
    <location>
        <begin position="340"/>
        <end position="360"/>
    </location>
</feature>
<keyword evidence="2 5" id="KW-0812">Transmembrane</keyword>
<dbReference type="InterPro" id="IPR006153">
    <property type="entry name" value="Cation/H_exchanger_TM"/>
</dbReference>
<feature type="transmembrane region" description="Helical" evidence="5">
    <location>
        <begin position="69"/>
        <end position="88"/>
    </location>
</feature>
<feature type="transmembrane region" description="Helical" evidence="5">
    <location>
        <begin position="251"/>
        <end position="268"/>
    </location>
</feature>
<feature type="transmembrane region" description="Helical" evidence="5">
    <location>
        <begin position="43"/>
        <end position="63"/>
    </location>
</feature>
<evidence type="ECO:0000256" key="1">
    <source>
        <dbReference type="ARBA" id="ARBA00004141"/>
    </source>
</evidence>
<evidence type="ECO:0000313" key="8">
    <source>
        <dbReference type="Proteomes" id="UP001303946"/>
    </source>
</evidence>